<evidence type="ECO:0000256" key="4">
    <source>
        <dbReference type="ARBA" id="ARBA00023002"/>
    </source>
</evidence>
<dbReference type="EMBL" id="CAMPGE010023232">
    <property type="protein sequence ID" value="CAI2381196.1"/>
    <property type="molecule type" value="Genomic_DNA"/>
</dbReference>
<dbReference type="Proteomes" id="UP001295684">
    <property type="component" value="Unassembled WGS sequence"/>
</dbReference>
<evidence type="ECO:0000256" key="3">
    <source>
        <dbReference type="ARBA" id="ARBA00022827"/>
    </source>
</evidence>
<comment type="cofactor">
    <cofactor evidence="1 6">
        <name>FAD</name>
        <dbReference type="ChEBI" id="CHEBI:57692"/>
    </cofactor>
</comment>
<keyword evidence="3 6" id="KW-0274">FAD</keyword>
<dbReference type="PANTHER" id="PTHR12645:SF0">
    <property type="entry name" value="FAD-LINKED SULFHYDRYL OXIDASE ALR"/>
    <property type="match status" value="1"/>
</dbReference>
<protein>
    <recommendedName>
        <fullName evidence="6">Sulfhydryl oxidase</fullName>
        <ecNumber evidence="6">1.8.3.2</ecNumber>
    </recommendedName>
</protein>
<dbReference type="AlphaFoldDB" id="A0AAD1XYW2"/>
<reference evidence="8" key="1">
    <citation type="submission" date="2023-07" db="EMBL/GenBank/DDBJ databases">
        <authorList>
            <consortium name="AG Swart"/>
            <person name="Singh M."/>
            <person name="Singh A."/>
            <person name="Seah K."/>
            <person name="Emmerich C."/>
        </authorList>
    </citation>
    <scope>NUCLEOTIDE SEQUENCE</scope>
    <source>
        <strain evidence="8">DP1</strain>
    </source>
</reference>
<dbReference type="GO" id="GO:0016971">
    <property type="term" value="F:flavin-dependent sulfhydryl oxidase activity"/>
    <property type="evidence" value="ECO:0007669"/>
    <property type="project" value="InterPro"/>
</dbReference>
<name>A0AAD1XYW2_EUPCR</name>
<evidence type="ECO:0000313" key="8">
    <source>
        <dbReference type="EMBL" id="CAI2381196.1"/>
    </source>
</evidence>
<dbReference type="PANTHER" id="PTHR12645">
    <property type="entry name" value="ALR/ERV"/>
    <property type="match status" value="1"/>
</dbReference>
<comment type="caution">
    <text evidence="8">The sequence shown here is derived from an EMBL/GenBank/DDBJ whole genome shotgun (WGS) entry which is preliminary data.</text>
</comment>
<accession>A0AAD1XYW2</accession>
<evidence type="ECO:0000256" key="2">
    <source>
        <dbReference type="ARBA" id="ARBA00022630"/>
    </source>
</evidence>
<dbReference type="InterPro" id="IPR036774">
    <property type="entry name" value="ERV/ALR_sulphydryl_oxid_sf"/>
</dbReference>
<proteinExistence type="predicted"/>
<evidence type="ECO:0000256" key="1">
    <source>
        <dbReference type="ARBA" id="ARBA00001974"/>
    </source>
</evidence>
<keyword evidence="9" id="KW-1185">Reference proteome</keyword>
<dbReference type="EC" id="1.8.3.2" evidence="6"/>
<dbReference type="PROSITE" id="PS51324">
    <property type="entry name" value="ERV_ALR"/>
    <property type="match status" value="1"/>
</dbReference>
<keyword evidence="2 6" id="KW-0285">Flavoprotein</keyword>
<dbReference type="SUPFAM" id="SSF69000">
    <property type="entry name" value="FAD-dependent thiol oxidase"/>
    <property type="match status" value="1"/>
</dbReference>
<evidence type="ECO:0000256" key="5">
    <source>
        <dbReference type="ARBA" id="ARBA00023157"/>
    </source>
</evidence>
<dbReference type="Pfam" id="PF04777">
    <property type="entry name" value="Evr1_Alr"/>
    <property type="match status" value="1"/>
</dbReference>
<evidence type="ECO:0000259" key="7">
    <source>
        <dbReference type="PROSITE" id="PS51324"/>
    </source>
</evidence>
<comment type="catalytic activity">
    <reaction evidence="6">
        <text>2 R'C(R)SH + O2 = R'C(R)S-S(R)CR' + H2O2</text>
        <dbReference type="Rhea" id="RHEA:17357"/>
        <dbReference type="ChEBI" id="CHEBI:15379"/>
        <dbReference type="ChEBI" id="CHEBI:16240"/>
        <dbReference type="ChEBI" id="CHEBI:16520"/>
        <dbReference type="ChEBI" id="CHEBI:17412"/>
        <dbReference type="EC" id="1.8.3.2"/>
    </reaction>
</comment>
<gene>
    <name evidence="8" type="ORF">ECRASSUSDP1_LOCUS22643</name>
</gene>
<evidence type="ECO:0000313" key="9">
    <source>
        <dbReference type="Proteomes" id="UP001295684"/>
    </source>
</evidence>
<organism evidence="8 9">
    <name type="scientific">Euplotes crassus</name>
    <dbReference type="NCBI Taxonomy" id="5936"/>
    <lineage>
        <taxon>Eukaryota</taxon>
        <taxon>Sar</taxon>
        <taxon>Alveolata</taxon>
        <taxon>Ciliophora</taxon>
        <taxon>Intramacronucleata</taxon>
        <taxon>Spirotrichea</taxon>
        <taxon>Hypotrichia</taxon>
        <taxon>Euplotida</taxon>
        <taxon>Euplotidae</taxon>
        <taxon>Moneuplotes</taxon>
    </lineage>
</organism>
<dbReference type="GO" id="GO:0005739">
    <property type="term" value="C:mitochondrion"/>
    <property type="evidence" value="ECO:0007669"/>
    <property type="project" value="TreeGrafter"/>
</dbReference>
<keyword evidence="5" id="KW-1015">Disulfide bond</keyword>
<dbReference type="InterPro" id="IPR017905">
    <property type="entry name" value="ERV/ALR_sulphydryl_oxidase"/>
</dbReference>
<dbReference type="Gene3D" id="1.20.120.310">
    <property type="entry name" value="ERV/ALR sulfhydryl oxidase domain"/>
    <property type="match status" value="1"/>
</dbReference>
<keyword evidence="4 6" id="KW-0560">Oxidoreductase</keyword>
<evidence type="ECO:0000256" key="6">
    <source>
        <dbReference type="RuleBase" id="RU371123"/>
    </source>
</evidence>
<dbReference type="GO" id="GO:0050660">
    <property type="term" value="F:flavin adenine dinucleotide binding"/>
    <property type="evidence" value="ECO:0007669"/>
    <property type="project" value="TreeGrafter"/>
</dbReference>
<dbReference type="InterPro" id="IPR039799">
    <property type="entry name" value="ALR/ERV"/>
</dbReference>
<feature type="domain" description="ERV/ALR sulfhydryl oxidase" evidence="7">
    <location>
        <begin position="9"/>
        <end position="115"/>
    </location>
</feature>
<sequence>MIPSQGNMNKDGVKYSISSFWHIFHSGCAYYPDEPTDQDKENHKEFLETFTETAKQSVDFEEFGTRFGKLMEEHPPILDSRKAYSIWMCEHHNRIREEDGKELFDCSYDNLGKRWGPPK</sequence>